<evidence type="ECO:0000259" key="1">
    <source>
        <dbReference type="Pfam" id="PF09414"/>
    </source>
</evidence>
<name>A0A8E2F678_9PEZI</name>
<accession>A0A8E2F678</accession>
<dbReference type="SUPFAM" id="SSF56091">
    <property type="entry name" value="DNA ligase/mRNA capping enzyme, catalytic domain"/>
    <property type="match status" value="1"/>
</dbReference>
<dbReference type="OrthoDB" id="10005335at2759"/>
<proteinExistence type="predicted"/>
<keyword evidence="3" id="KW-1185">Reference proteome</keyword>
<evidence type="ECO:0000313" key="2">
    <source>
        <dbReference type="EMBL" id="OCL11048.1"/>
    </source>
</evidence>
<sequence>MDTTLYPKITTRIKEVLHSLNDGTIGSSTSEAGQGPFQSKETKQLPLVGTVKLHGTHADILIYPNDDAIVLQSRNCLNISTQADNHGFAAAMKHKLNNLVRLRDRYYAHYKELNPDSQIDPNRALIIAGEWIGENIQKGVALVHLSKRLVIISANINGQWLPDEDYADIHDEEADIYNISRAGFYHAVLDPSNVSKTKQELEKLAENVAVSCPFTATFGIVGEGEGIVWKIKSYCDNPRMWFKTKGGKFKPTYTPTPRKGPSTDDILAEKRSMAVRSAGAWCSERRLEQGWGYLRERRLSQDIKNIGVFLKWITEDILAEEKWDIDQHEIDKKLLRAEITRIARSWYLK</sequence>
<dbReference type="Proteomes" id="UP000250140">
    <property type="component" value="Unassembled WGS sequence"/>
</dbReference>
<evidence type="ECO:0000313" key="3">
    <source>
        <dbReference type="Proteomes" id="UP000250140"/>
    </source>
</evidence>
<feature type="domain" description="RNA ligase" evidence="1">
    <location>
        <begin position="47"/>
        <end position="244"/>
    </location>
</feature>
<gene>
    <name evidence="2" type="ORF">AOQ84DRAFT_202894</name>
</gene>
<dbReference type="Pfam" id="PF09414">
    <property type="entry name" value="RNA_ligase"/>
    <property type="match status" value="1"/>
</dbReference>
<dbReference type="InterPro" id="IPR021122">
    <property type="entry name" value="RNA_ligase_dom_REL/Rnl2"/>
</dbReference>
<organism evidence="2 3">
    <name type="scientific">Glonium stellatum</name>
    <dbReference type="NCBI Taxonomy" id="574774"/>
    <lineage>
        <taxon>Eukaryota</taxon>
        <taxon>Fungi</taxon>
        <taxon>Dikarya</taxon>
        <taxon>Ascomycota</taxon>
        <taxon>Pezizomycotina</taxon>
        <taxon>Dothideomycetes</taxon>
        <taxon>Pleosporomycetidae</taxon>
        <taxon>Gloniales</taxon>
        <taxon>Gloniaceae</taxon>
        <taxon>Glonium</taxon>
    </lineage>
</organism>
<dbReference type="EMBL" id="KV749123">
    <property type="protein sequence ID" value="OCL11048.1"/>
    <property type="molecule type" value="Genomic_DNA"/>
</dbReference>
<protein>
    <recommendedName>
        <fullName evidence="1">RNA ligase domain-containing protein</fullName>
    </recommendedName>
</protein>
<dbReference type="AlphaFoldDB" id="A0A8E2F678"/>
<reference evidence="2 3" key="1">
    <citation type="journal article" date="2016" name="Nat. Commun.">
        <title>Ectomycorrhizal ecology is imprinted in the genome of the dominant symbiotic fungus Cenococcum geophilum.</title>
        <authorList>
            <consortium name="DOE Joint Genome Institute"/>
            <person name="Peter M."/>
            <person name="Kohler A."/>
            <person name="Ohm R.A."/>
            <person name="Kuo A."/>
            <person name="Krutzmann J."/>
            <person name="Morin E."/>
            <person name="Arend M."/>
            <person name="Barry K.W."/>
            <person name="Binder M."/>
            <person name="Choi C."/>
            <person name="Clum A."/>
            <person name="Copeland A."/>
            <person name="Grisel N."/>
            <person name="Haridas S."/>
            <person name="Kipfer T."/>
            <person name="LaButti K."/>
            <person name="Lindquist E."/>
            <person name="Lipzen A."/>
            <person name="Maire R."/>
            <person name="Meier B."/>
            <person name="Mihaltcheva S."/>
            <person name="Molinier V."/>
            <person name="Murat C."/>
            <person name="Poggeler S."/>
            <person name="Quandt C.A."/>
            <person name="Sperisen C."/>
            <person name="Tritt A."/>
            <person name="Tisserant E."/>
            <person name="Crous P.W."/>
            <person name="Henrissat B."/>
            <person name="Nehls U."/>
            <person name="Egli S."/>
            <person name="Spatafora J.W."/>
            <person name="Grigoriev I.V."/>
            <person name="Martin F.M."/>
        </authorList>
    </citation>
    <scope>NUCLEOTIDE SEQUENCE [LARGE SCALE GENOMIC DNA]</scope>
    <source>
        <strain evidence="2 3">CBS 207.34</strain>
    </source>
</reference>